<organism evidence="1 2">
    <name type="scientific">Pseudidiomarina insulisalsae</name>
    <dbReference type="NCBI Taxonomy" id="575789"/>
    <lineage>
        <taxon>Bacteria</taxon>
        <taxon>Pseudomonadati</taxon>
        <taxon>Pseudomonadota</taxon>
        <taxon>Gammaproteobacteria</taxon>
        <taxon>Alteromonadales</taxon>
        <taxon>Idiomarinaceae</taxon>
        <taxon>Pseudidiomarina</taxon>
    </lineage>
</organism>
<dbReference type="AlphaFoldDB" id="A0A432YML0"/>
<reference evidence="2" key="1">
    <citation type="journal article" date="2018" name="Front. Microbiol.">
        <title>Genome-Based Analysis Reveals the Taxonomy and Diversity of the Family Idiomarinaceae.</title>
        <authorList>
            <person name="Liu Y."/>
            <person name="Lai Q."/>
            <person name="Shao Z."/>
        </authorList>
    </citation>
    <scope>NUCLEOTIDE SEQUENCE [LARGE SCALE GENOMIC DNA]</scope>
    <source>
        <strain evidence="2">CVS-6</strain>
    </source>
</reference>
<protein>
    <submittedName>
        <fullName evidence="1">DUF4810 domain-containing protein</fullName>
    </submittedName>
</protein>
<dbReference type="EMBL" id="PIPY01000004">
    <property type="protein sequence ID" value="RUO62221.1"/>
    <property type="molecule type" value="Genomic_DNA"/>
</dbReference>
<dbReference type="Pfam" id="PF16068">
    <property type="entry name" value="DUF4810"/>
    <property type="match status" value="1"/>
</dbReference>
<proteinExistence type="predicted"/>
<name>A0A432YML0_9GAMM</name>
<dbReference type="Proteomes" id="UP000288259">
    <property type="component" value="Unassembled WGS sequence"/>
</dbReference>
<dbReference type="InterPro" id="IPR014508">
    <property type="entry name" value="UCP020555_TPR-like"/>
</dbReference>
<accession>A0A432YML0</accession>
<evidence type="ECO:0000313" key="2">
    <source>
        <dbReference type="Proteomes" id="UP000288259"/>
    </source>
</evidence>
<comment type="caution">
    <text evidence="1">The sequence shown here is derived from an EMBL/GenBank/DDBJ whole genome shotgun (WGS) entry which is preliminary data.</text>
</comment>
<gene>
    <name evidence="1" type="ORF">CWI71_05055</name>
</gene>
<sequence>MARSSTRNASILAKPHTVRWRFKMEFRKLTVALSLLVLSGCATNNHLYQWGNYEETLFTYFHEPEVKEEMLGYYFEFVNEAQGKKKPLAPGLFAEAGTFMLERGDVTAALRFYELEYATWPESRILMGTLITNIKARQTQVVGGAE</sequence>
<evidence type="ECO:0000313" key="1">
    <source>
        <dbReference type="EMBL" id="RUO62221.1"/>
    </source>
</evidence>
<keyword evidence="2" id="KW-1185">Reference proteome</keyword>